<reference evidence="6" key="2">
    <citation type="submission" date="2024-06" db="UniProtKB">
        <authorList>
            <consortium name="EnsemblMetazoa"/>
        </authorList>
    </citation>
    <scope>IDENTIFICATION</scope>
</reference>
<dbReference type="Proteomes" id="UP000007879">
    <property type="component" value="Unassembled WGS sequence"/>
</dbReference>
<keyword evidence="2" id="KW-0175">Coiled coil</keyword>
<dbReference type="Pfam" id="PF00098">
    <property type="entry name" value="zf-CCHC"/>
    <property type="match status" value="1"/>
</dbReference>
<evidence type="ECO:0000259" key="4">
    <source>
        <dbReference type="PROSITE" id="PS50158"/>
    </source>
</evidence>
<keyword evidence="7" id="KW-1185">Reference proteome</keyword>
<dbReference type="GeneID" id="109589981"/>
<dbReference type="Gene3D" id="1.10.4020.10">
    <property type="entry name" value="DNA breaking-rejoining enzymes"/>
    <property type="match status" value="1"/>
</dbReference>
<dbReference type="KEGG" id="aqu:109589981"/>
<feature type="domain" description="SCAN box" evidence="5">
    <location>
        <begin position="252"/>
        <end position="330"/>
    </location>
</feature>
<feature type="compositionally biased region" description="Polar residues" evidence="3">
    <location>
        <begin position="67"/>
        <end position="80"/>
    </location>
</feature>
<dbReference type="SUPFAM" id="SSF57756">
    <property type="entry name" value="Retrovirus zinc finger-like domains"/>
    <property type="match status" value="1"/>
</dbReference>
<dbReference type="InterPro" id="IPR001878">
    <property type="entry name" value="Znf_CCHC"/>
</dbReference>
<feature type="coiled-coil region" evidence="2">
    <location>
        <begin position="112"/>
        <end position="159"/>
    </location>
</feature>
<dbReference type="InterPro" id="IPR036875">
    <property type="entry name" value="Znf_CCHC_sf"/>
</dbReference>
<dbReference type="PANTHER" id="PTHR46888">
    <property type="entry name" value="ZINC KNUCKLE DOMAINCONTAINING PROTEIN-RELATED"/>
    <property type="match status" value="1"/>
</dbReference>
<dbReference type="PROSITE" id="PS50158">
    <property type="entry name" value="ZF_CCHC"/>
    <property type="match status" value="1"/>
</dbReference>
<organism evidence="6 7">
    <name type="scientific">Amphimedon queenslandica</name>
    <name type="common">Sponge</name>
    <dbReference type="NCBI Taxonomy" id="400682"/>
    <lineage>
        <taxon>Eukaryota</taxon>
        <taxon>Metazoa</taxon>
        <taxon>Porifera</taxon>
        <taxon>Demospongiae</taxon>
        <taxon>Heteroscleromorpha</taxon>
        <taxon>Haplosclerida</taxon>
        <taxon>Niphatidae</taxon>
        <taxon>Amphimedon</taxon>
    </lineage>
</organism>
<feature type="region of interest" description="Disordered" evidence="3">
    <location>
        <begin position="57"/>
        <end position="83"/>
    </location>
</feature>
<dbReference type="GO" id="GO:0003676">
    <property type="term" value="F:nucleic acid binding"/>
    <property type="evidence" value="ECO:0007669"/>
    <property type="project" value="InterPro"/>
</dbReference>
<keyword evidence="1" id="KW-0862">Zinc</keyword>
<dbReference type="PROSITE" id="PS50804">
    <property type="entry name" value="SCAN_BOX"/>
    <property type="match status" value="1"/>
</dbReference>
<dbReference type="EnsemblMetazoa" id="XM_020005947.1">
    <property type="protein sequence ID" value="XP_019861506.1"/>
    <property type="gene ID" value="LOC109589981"/>
</dbReference>
<dbReference type="InterPro" id="IPR038269">
    <property type="entry name" value="SCAN_sf"/>
</dbReference>
<evidence type="ECO:0000256" key="2">
    <source>
        <dbReference type="SAM" id="Coils"/>
    </source>
</evidence>
<evidence type="ECO:0000313" key="6">
    <source>
        <dbReference type="EnsemblMetazoa" id="XP_019861506.1"/>
    </source>
</evidence>
<dbReference type="SMART" id="SM00431">
    <property type="entry name" value="SCAN"/>
    <property type="match status" value="1"/>
</dbReference>
<dbReference type="SUPFAM" id="SSF47353">
    <property type="entry name" value="Retrovirus capsid dimerization domain-like"/>
    <property type="match status" value="1"/>
</dbReference>
<dbReference type="RefSeq" id="XP_019861506.1">
    <property type="nucleotide sequence ID" value="XM_020005947.1"/>
</dbReference>
<reference evidence="7" key="1">
    <citation type="journal article" date="2010" name="Nature">
        <title>The Amphimedon queenslandica genome and the evolution of animal complexity.</title>
        <authorList>
            <person name="Srivastava M."/>
            <person name="Simakov O."/>
            <person name="Chapman J."/>
            <person name="Fahey B."/>
            <person name="Gauthier M.E."/>
            <person name="Mitros T."/>
            <person name="Richards G.S."/>
            <person name="Conaco C."/>
            <person name="Dacre M."/>
            <person name="Hellsten U."/>
            <person name="Larroux C."/>
            <person name="Putnam N.H."/>
            <person name="Stanke M."/>
            <person name="Adamska M."/>
            <person name="Darling A."/>
            <person name="Degnan S.M."/>
            <person name="Oakley T.H."/>
            <person name="Plachetzki D.C."/>
            <person name="Zhai Y."/>
            <person name="Adamski M."/>
            <person name="Calcino A."/>
            <person name="Cummins S.F."/>
            <person name="Goodstein D.M."/>
            <person name="Harris C."/>
            <person name="Jackson D.J."/>
            <person name="Leys S.P."/>
            <person name="Shu S."/>
            <person name="Woodcroft B.J."/>
            <person name="Vervoort M."/>
            <person name="Kosik K.S."/>
            <person name="Manning G."/>
            <person name="Degnan B.M."/>
            <person name="Rokhsar D.S."/>
        </authorList>
    </citation>
    <scope>NUCLEOTIDE SEQUENCE [LARGE SCALE GENOMIC DNA]</scope>
</reference>
<evidence type="ECO:0008006" key="8">
    <source>
        <dbReference type="Google" id="ProtNLM"/>
    </source>
</evidence>
<keyword evidence="1" id="KW-0479">Metal-binding</keyword>
<dbReference type="PANTHER" id="PTHR46888:SF1">
    <property type="entry name" value="RIBONUCLEASE H"/>
    <property type="match status" value="1"/>
</dbReference>
<sequence length="368" mass="43065">MTEGSRSEQTTYRLRDIPRRNYNYQRNVIQRRLVYTMEGGEGRVDGEVQEVREEDTLGGIGGHSTRSDQVTQSNTGTETASIGGDGMMWRMLETLIEDRRRRKEQFAEERRLRDLELRRRDEELRAEQRRRDEEAVRKEREMREQVDLLRNLVERILEQGEAALRERAARDRDVKVTKLMEEDDIEAYLTMFERQMAAFEVPVERWPFKLAPQLTGKAQQAYAAMESEESTDYVKLKEAILRRYQIDEECYRQRFRTAKRREGETCRELVTRLSDLVEKWTGKCKTIAEVKDLIVMEQLVKTMPEDIGIFVAERQPKTATEAAKLADDYQLARRGRVGPKNGGKSEKTQRTTITCLRCGKVGHIAREC</sequence>
<dbReference type="Pfam" id="PF02023">
    <property type="entry name" value="SCAN"/>
    <property type="match status" value="1"/>
</dbReference>
<evidence type="ECO:0000256" key="3">
    <source>
        <dbReference type="SAM" id="MobiDB-lite"/>
    </source>
</evidence>
<evidence type="ECO:0000256" key="1">
    <source>
        <dbReference type="PROSITE-ProRule" id="PRU00047"/>
    </source>
</evidence>
<feature type="domain" description="CCHC-type" evidence="4">
    <location>
        <begin position="355"/>
        <end position="368"/>
    </location>
</feature>
<keyword evidence="1" id="KW-0863">Zinc-finger</keyword>
<accession>A0AAN0JX48</accession>
<proteinExistence type="predicted"/>
<dbReference type="InterPro" id="IPR003309">
    <property type="entry name" value="SCAN_dom"/>
</dbReference>
<name>A0AAN0JX48_AMPQE</name>
<dbReference type="AlphaFoldDB" id="A0AAN0JX48"/>
<protein>
    <recommendedName>
        <fullName evidence="8">CCHC-type domain-containing protein</fullName>
    </recommendedName>
</protein>
<dbReference type="GO" id="GO:0008270">
    <property type="term" value="F:zinc ion binding"/>
    <property type="evidence" value="ECO:0007669"/>
    <property type="project" value="UniProtKB-KW"/>
</dbReference>
<evidence type="ECO:0000259" key="5">
    <source>
        <dbReference type="PROSITE" id="PS50804"/>
    </source>
</evidence>
<evidence type="ECO:0000313" key="7">
    <source>
        <dbReference type="Proteomes" id="UP000007879"/>
    </source>
</evidence>